<feature type="compositionally biased region" description="Polar residues" evidence="1">
    <location>
        <begin position="35"/>
        <end position="47"/>
    </location>
</feature>
<dbReference type="Proteomes" id="UP000789508">
    <property type="component" value="Unassembled WGS sequence"/>
</dbReference>
<reference evidence="2" key="1">
    <citation type="submission" date="2021-06" db="EMBL/GenBank/DDBJ databases">
        <authorList>
            <person name="Kallberg Y."/>
            <person name="Tangrot J."/>
            <person name="Rosling A."/>
        </authorList>
    </citation>
    <scope>NUCLEOTIDE SEQUENCE</scope>
    <source>
        <strain evidence="2">FL130A</strain>
    </source>
</reference>
<organism evidence="2 3">
    <name type="scientific">Ambispora leptoticha</name>
    <dbReference type="NCBI Taxonomy" id="144679"/>
    <lineage>
        <taxon>Eukaryota</taxon>
        <taxon>Fungi</taxon>
        <taxon>Fungi incertae sedis</taxon>
        <taxon>Mucoromycota</taxon>
        <taxon>Glomeromycotina</taxon>
        <taxon>Glomeromycetes</taxon>
        <taxon>Archaeosporales</taxon>
        <taxon>Ambisporaceae</taxon>
        <taxon>Ambispora</taxon>
    </lineage>
</organism>
<dbReference type="EMBL" id="CAJVPS010031282">
    <property type="protein sequence ID" value="CAG8732782.1"/>
    <property type="molecule type" value="Genomic_DNA"/>
</dbReference>
<comment type="caution">
    <text evidence="2">The sequence shown here is derived from an EMBL/GenBank/DDBJ whole genome shotgun (WGS) entry which is preliminary data.</text>
</comment>
<feature type="compositionally biased region" description="Basic and acidic residues" evidence="1">
    <location>
        <begin position="352"/>
        <end position="365"/>
    </location>
</feature>
<name>A0A9N9NGR0_9GLOM</name>
<evidence type="ECO:0000313" key="3">
    <source>
        <dbReference type="Proteomes" id="UP000789508"/>
    </source>
</evidence>
<feature type="non-terminal residue" evidence="2">
    <location>
        <position position="482"/>
    </location>
</feature>
<keyword evidence="3" id="KW-1185">Reference proteome</keyword>
<feature type="region of interest" description="Disordered" evidence="1">
    <location>
        <begin position="202"/>
        <end position="221"/>
    </location>
</feature>
<feature type="region of interest" description="Disordered" evidence="1">
    <location>
        <begin position="260"/>
        <end position="457"/>
    </location>
</feature>
<evidence type="ECO:0000313" key="2">
    <source>
        <dbReference type="EMBL" id="CAG8732782.1"/>
    </source>
</evidence>
<feature type="compositionally biased region" description="Basic residues" evidence="1">
    <location>
        <begin position="307"/>
        <end position="345"/>
    </location>
</feature>
<accession>A0A9N9NGR0</accession>
<proteinExistence type="predicted"/>
<feature type="compositionally biased region" description="Basic and acidic residues" evidence="1">
    <location>
        <begin position="406"/>
        <end position="421"/>
    </location>
</feature>
<dbReference type="AlphaFoldDB" id="A0A9N9NGR0"/>
<feature type="compositionally biased region" description="Low complexity" evidence="1">
    <location>
        <begin position="260"/>
        <end position="270"/>
    </location>
</feature>
<sequence>GTLQDKPPGQHPKLPYNNTTNMRPPIQGARLPDQLRQSQMAKSQYSQYPQMPTDNFAWNSNGKSFSMDPRFQGYQYEDEYYGDYNNPYGYNQNPDYWLNEGNSYSFYPPYFDPYYYPNQEFLPNPALYHNFPQMYSDWNAPSPQFPNVSPPFGSMGANVNMGRGGGPIPFRGRGSPTNNFGNFSGATRPINRRGRNRVRGYQTFSDRPFDPGFAGSEKRKENEELISYNRREGQEVTTIYRQEGIKDEQVDDFGRDIARRMSSTSRPMSRNETSIPKSPSHYSDLDRRRDESRGESKEKRSCERSSHRSSRHSRHHSARRSPSRHGRLPNERRRSRSHSHSRRRSPNYNSDQYHRDDRRPHRTSDNQESYYNRLDNDLLVVPSDIVEKQDNSNKSRRSRSASPRMQMDDRVPQIDNDRREPSIQIEEELDVDQRRARSPTPRPLTGMSIEHESKEEIERKVETVVNLRESQSPEEDVSSVRG</sequence>
<feature type="compositionally biased region" description="Polar residues" evidence="1">
    <location>
        <begin position="271"/>
        <end position="281"/>
    </location>
</feature>
<evidence type="ECO:0000256" key="1">
    <source>
        <dbReference type="SAM" id="MobiDB-lite"/>
    </source>
</evidence>
<protein>
    <submittedName>
        <fullName evidence="2">11603_t:CDS:1</fullName>
    </submittedName>
</protein>
<feature type="compositionally biased region" description="Basic and acidic residues" evidence="1">
    <location>
        <begin position="283"/>
        <end position="306"/>
    </location>
</feature>
<feature type="non-terminal residue" evidence="2">
    <location>
        <position position="1"/>
    </location>
</feature>
<feature type="region of interest" description="Disordered" evidence="1">
    <location>
        <begin position="1"/>
        <end position="47"/>
    </location>
</feature>
<gene>
    <name evidence="2" type="ORF">ALEPTO_LOCUS12681</name>
</gene>